<organism evidence="2 3">
    <name type="scientific">Bacteroides clarus</name>
    <dbReference type="NCBI Taxonomy" id="626929"/>
    <lineage>
        <taxon>Bacteria</taxon>
        <taxon>Pseudomonadati</taxon>
        <taxon>Bacteroidota</taxon>
        <taxon>Bacteroidia</taxon>
        <taxon>Bacteroidales</taxon>
        <taxon>Bacteroidaceae</taxon>
        <taxon>Bacteroides</taxon>
    </lineage>
</organism>
<accession>A0A1Y3Z1S4</accession>
<feature type="transmembrane region" description="Helical" evidence="1">
    <location>
        <begin position="47"/>
        <end position="63"/>
    </location>
</feature>
<keyword evidence="1" id="KW-1133">Transmembrane helix</keyword>
<feature type="transmembrane region" description="Helical" evidence="1">
    <location>
        <begin position="12"/>
        <end position="35"/>
    </location>
</feature>
<sequence length="94" mass="11002">MMGNMDLAIKPGGIIFLWTVSALLVLLLVVGIFSNRVRQYFYAHPKVEFWVGGTYFVCPFLLLEQYMDWWRAALIALVLSLVFEFLLRKNKRKD</sequence>
<gene>
    <name evidence="2" type="ORF">B5F97_04085</name>
</gene>
<dbReference type="EMBL" id="NFII01000002">
    <property type="protein sequence ID" value="OUO02689.1"/>
    <property type="molecule type" value="Genomic_DNA"/>
</dbReference>
<evidence type="ECO:0000256" key="1">
    <source>
        <dbReference type="SAM" id="Phobius"/>
    </source>
</evidence>
<proteinExistence type="predicted"/>
<keyword evidence="1" id="KW-0472">Membrane</keyword>
<dbReference type="Proteomes" id="UP000195386">
    <property type="component" value="Unassembled WGS sequence"/>
</dbReference>
<evidence type="ECO:0000313" key="3">
    <source>
        <dbReference type="Proteomes" id="UP000195386"/>
    </source>
</evidence>
<evidence type="ECO:0000313" key="2">
    <source>
        <dbReference type="EMBL" id="OUO02689.1"/>
    </source>
</evidence>
<name>A0A1Y3Z1S4_9BACE</name>
<comment type="caution">
    <text evidence="2">The sequence shown here is derived from an EMBL/GenBank/DDBJ whole genome shotgun (WGS) entry which is preliminary data.</text>
</comment>
<keyword evidence="1" id="KW-0812">Transmembrane</keyword>
<feature type="transmembrane region" description="Helical" evidence="1">
    <location>
        <begin position="69"/>
        <end position="87"/>
    </location>
</feature>
<reference evidence="3" key="1">
    <citation type="submission" date="2017-04" db="EMBL/GenBank/DDBJ databases">
        <title>Function of individual gut microbiota members based on whole genome sequencing of pure cultures obtained from chicken caecum.</title>
        <authorList>
            <person name="Medvecky M."/>
            <person name="Cejkova D."/>
            <person name="Polansky O."/>
            <person name="Karasova D."/>
            <person name="Kubasova T."/>
            <person name="Cizek A."/>
            <person name="Rychlik I."/>
        </authorList>
    </citation>
    <scope>NUCLEOTIDE SEQUENCE [LARGE SCALE GENOMIC DNA]</scope>
    <source>
        <strain evidence="3">An43</strain>
    </source>
</reference>
<dbReference type="RefSeq" id="WP_087425493.1">
    <property type="nucleotide sequence ID" value="NZ_JBGKHQ010000025.1"/>
</dbReference>
<dbReference type="AlphaFoldDB" id="A0A1Y3Z1S4"/>
<protein>
    <submittedName>
        <fullName evidence="2">Uncharacterized protein</fullName>
    </submittedName>
</protein>